<evidence type="ECO:0000313" key="2">
    <source>
        <dbReference type="Proteomes" id="UP000190042"/>
    </source>
</evidence>
<evidence type="ECO:0000313" key="1">
    <source>
        <dbReference type="EMBL" id="SKB00615.1"/>
    </source>
</evidence>
<evidence type="ECO:0008006" key="3">
    <source>
        <dbReference type="Google" id="ProtNLM"/>
    </source>
</evidence>
<keyword evidence="2" id="KW-1185">Reference proteome</keyword>
<reference evidence="2" key="1">
    <citation type="submission" date="2017-02" db="EMBL/GenBank/DDBJ databases">
        <authorList>
            <person name="Varghese N."/>
            <person name="Submissions S."/>
        </authorList>
    </citation>
    <scope>NUCLEOTIDE SEQUENCE [LARGE SCALE GENOMIC DNA]</scope>
    <source>
        <strain evidence="2">DSM 23966</strain>
    </source>
</reference>
<dbReference type="Proteomes" id="UP000190042">
    <property type="component" value="Unassembled WGS sequence"/>
</dbReference>
<dbReference type="RefSeq" id="WP_078817838.1">
    <property type="nucleotide sequence ID" value="NZ_FUYJ01000004.1"/>
</dbReference>
<protein>
    <recommendedName>
        <fullName evidence="3">Peptidyl-prolyl cis-trans isomerase</fullName>
    </recommendedName>
</protein>
<proteinExistence type="predicted"/>
<accession>A0A1T4YHA8</accession>
<dbReference type="AlphaFoldDB" id="A0A1T4YHA8"/>
<dbReference type="EMBL" id="FUYJ01000004">
    <property type="protein sequence ID" value="SKB00615.1"/>
    <property type="molecule type" value="Genomic_DNA"/>
</dbReference>
<name>A0A1T4YHA8_9BACL</name>
<sequence>MESIVPIRGNVKHAITLDPTVWIFDDRRIDLDIFFTEDFVERDEMEEYKEKMGKHWSREIMEGATYPPTLKSEKRYEKDKMLTGSFAMVLEPFIHNAVPNASASTFSLITKDNEKYTYPLSDATNILFKFSHEGKPLREDGPVHVLFKDGSNQHSPIRHVQAIEVD</sequence>
<organism evidence="1 2">
    <name type="scientific">Sporosarcina newyorkensis</name>
    <dbReference type="NCBI Taxonomy" id="759851"/>
    <lineage>
        <taxon>Bacteria</taxon>
        <taxon>Bacillati</taxon>
        <taxon>Bacillota</taxon>
        <taxon>Bacilli</taxon>
        <taxon>Bacillales</taxon>
        <taxon>Caryophanaceae</taxon>
        <taxon>Sporosarcina</taxon>
    </lineage>
</organism>
<gene>
    <name evidence="1" type="ORF">SAMN04244570_2528</name>
</gene>